<dbReference type="AlphaFoldDB" id="A0AAN8F7X2"/>
<proteinExistence type="predicted"/>
<evidence type="ECO:0000256" key="2">
    <source>
        <dbReference type="SAM" id="SignalP"/>
    </source>
</evidence>
<dbReference type="EMBL" id="WIXE01017047">
    <property type="protein sequence ID" value="KAK5972080.1"/>
    <property type="molecule type" value="Genomic_DNA"/>
</dbReference>
<dbReference type="InterPro" id="IPR000742">
    <property type="entry name" value="EGF"/>
</dbReference>
<dbReference type="PROSITE" id="PS50026">
    <property type="entry name" value="EGF_3"/>
    <property type="match status" value="1"/>
</dbReference>
<evidence type="ECO:0000313" key="4">
    <source>
        <dbReference type="EMBL" id="KAK5972080.1"/>
    </source>
</evidence>
<feature type="non-terminal residue" evidence="4">
    <location>
        <position position="200"/>
    </location>
</feature>
<keyword evidence="5" id="KW-1185">Reference proteome</keyword>
<feature type="domain" description="EGF-like" evidence="3">
    <location>
        <begin position="168"/>
        <end position="200"/>
    </location>
</feature>
<feature type="chain" id="PRO_5042907402" evidence="2">
    <location>
        <begin position="22"/>
        <end position="200"/>
    </location>
</feature>
<protein>
    <submittedName>
        <fullName evidence="4">EGF domain-containing protein</fullName>
    </submittedName>
</protein>
<organism evidence="4 5">
    <name type="scientific">Trichostrongylus colubriformis</name>
    <name type="common">Black scour worm</name>
    <dbReference type="NCBI Taxonomy" id="6319"/>
    <lineage>
        <taxon>Eukaryota</taxon>
        <taxon>Metazoa</taxon>
        <taxon>Ecdysozoa</taxon>
        <taxon>Nematoda</taxon>
        <taxon>Chromadorea</taxon>
        <taxon>Rhabditida</taxon>
        <taxon>Rhabditina</taxon>
        <taxon>Rhabditomorpha</taxon>
        <taxon>Strongyloidea</taxon>
        <taxon>Trichostrongylidae</taxon>
        <taxon>Trichostrongylus</taxon>
    </lineage>
</organism>
<evidence type="ECO:0000256" key="1">
    <source>
        <dbReference type="PROSITE-ProRule" id="PRU00076"/>
    </source>
</evidence>
<dbReference type="Proteomes" id="UP001331761">
    <property type="component" value="Unassembled WGS sequence"/>
</dbReference>
<reference evidence="4 5" key="1">
    <citation type="submission" date="2019-10" db="EMBL/GenBank/DDBJ databases">
        <title>Assembly and Annotation for the nematode Trichostrongylus colubriformis.</title>
        <authorList>
            <person name="Martin J."/>
        </authorList>
    </citation>
    <scope>NUCLEOTIDE SEQUENCE [LARGE SCALE GENOMIC DNA]</scope>
    <source>
        <strain evidence="4">G859</strain>
        <tissue evidence="4">Whole worm</tissue>
    </source>
</reference>
<dbReference type="CDD" id="cd00054">
    <property type="entry name" value="EGF_CA"/>
    <property type="match status" value="1"/>
</dbReference>
<name>A0AAN8F7X2_TRICO</name>
<accession>A0AAN8F7X2</accession>
<dbReference type="SUPFAM" id="SSF57196">
    <property type="entry name" value="EGF/Laminin"/>
    <property type="match status" value="1"/>
</dbReference>
<gene>
    <name evidence="4" type="ORF">GCK32_006736</name>
</gene>
<sequence length="200" mass="22964">MGTYGFFMFFLWIMPWHPGSAVDDFSDIEIYDPNEPRSRLIMVNGHMWFHAGRGKNVTFKTSAGGSIFLDNTDISKLPEMTHFSDLKQKVEAISTRQDTFKSRIESHQSTLILVATASRQLLQSVANSTKKINELQEWRQNKTHKDVRIRRFMGRLQRSLKALADMLVMDGCANKPCQHGGTCLPRFGKKYNCLCPPYRT</sequence>
<dbReference type="Gene3D" id="2.10.25.10">
    <property type="entry name" value="Laminin"/>
    <property type="match status" value="1"/>
</dbReference>
<keyword evidence="2" id="KW-0732">Signal</keyword>
<comment type="caution">
    <text evidence="1">Lacks conserved residue(s) required for the propagation of feature annotation.</text>
</comment>
<feature type="signal peptide" evidence="2">
    <location>
        <begin position="1"/>
        <end position="21"/>
    </location>
</feature>
<evidence type="ECO:0000313" key="5">
    <source>
        <dbReference type="Proteomes" id="UP001331761"/>
    </source>
</evidence>
<evidence type="ECO:0000259" key="3">
    <source>
        <dbReference type="PROSITE" id="PS50026"/>
    </source>
</evidence>
<comment type="caution">
    <text evidence="4">The sequence shown here is derived from an EMBL/GenBank/DDBJ whole genome shotgun (WGS) entry which is preliminary data.</text>
</comment>
<keyword evidence="1" id="KW-0245">EGF-like domain</keyword>